<organism evidence="2 3">
    <name type="scientific">Aspergillus coremiiformis</name>
    <dbReference type="NCBI Taxonomy" id="138285"/>
    <lineage>
        <taxon>Eukaryota</taxon>
        <taxon>Fungi</taxon>
        <taxon>Dikarya</taxon>
        <taxon>Ascomycota</taxon>
        <taxon>Pezizomycotina</taxon>
        <taxon>Eurotiomycetes</taxon>
        <taxon>Eurotiomycetidae</taxon>
        <taxon>Eurotiales</taxon>
        <taxon>Aspergillaceae</taxon>
        <taxon>Aspergillus</taxon>
        <taxon>Aspergillus subgen. Circumdati</taxon>
    </lineage>
</organism>
<dbReference type="Proteomes" id="UP000327118">
    <property type="component" value="Unassembled WGS sequence"/>
</dbReference>
<sequence>MIKGHLQDNPPRYGVDPSNEYPMHYVQCISICMYIVHIVQSSMNNIKQKTG</sequence>
<keyword evidence="3" id="KW-1185">Reference proteome</keyword>
<dbReference type="AlphaFoldDB" id="A0A5N6ZCY7"/>
<evidence type="ECO:0000313" key="2">
    <source>
        <dbReference type="EMBL" id="KAE8355497.1"/>
    </source>
</evidence>
<proteinExistence type="predicted"/>
<keyword evidence="1" id="KW-0472">Membrane</keyword>
<evidence type="ECO:0000256" key="1">
    <source>
        <dbReference type="SAM" id="Phobius"/>
    </source>
</evidence>
<gene>
    <name evidence="2" type="ORF">BDV28DRAFT_128759</name>
</gene>
<keyword evidence="1" id="KW-1133">Transmembrane helix</keyword>
<keyword evidence="1" id="KW-0812">Transmembrane</keyword>
<feature type="transmembrane region" description="Helical" evidence="1">
    <location>
        <begin position="21"/>
        <end position="39"/>
    </location>
</feature>
<name>A0A5N6ZCY7_9EURO</name>
<evidence type="ECO:0000313" key="3">
    <source>
        <dbReference type="Proteomes" id="UP000327118"/>
    </source>
</evidence>
<dbReference type="EMBL" id="ML739051">
    <property type="protein sequence ID" value="KAE8355497.1"/>
    <property type="molecule type" value="Genomic_DNA"/>
</dbReference>
<accession>A0A5N6ZCY7</accession>
<reference evidence="3" key="1">
    <citation type="submission" date="2019-04" db="EMBL/GenBank/DDBJ databases">
        <title>Friends and foes A comparative genomics studyof 23 Aspergillus species from section Flavi.</title>
        <authorList>
            <consortium name="DOE Joint Genome Institute"/>
            <person name="Kjaerbolling I."/>
            <person name="Vesth T."/>
            <person name="Frisvad J.C."/>
            <person name="Nybo J.L."/>
            <person name="Theobald S."/>
            <person name="Kildgaard S."/>
            <person name="Isbrandt T."/>
            <person name="Kuo A."/>
            <person name="Sato A."/>
            <person name="Lyhne E.K."/>
            <person name="Kogle M.E."/>
            <person name="Wiebenga A."/>
            <person name="Kun R.S."/>
            <person name="Lubbers R.J."/>
            <person name="Makela M.R."/>
            <person name="Barry K."/>
            <person name="Chovatia M."/>
            <person name="Clum A."/>
            <person name="Daum C."/>
            <person name="Haridas S."/>
            <person name="He G."/>
            <person name="LaButti K."/>
            <person name="Lipzen A."/>
            <person name="Mondo S."/>
            <person name="Riley R."/>
            <person name="Salamov A."/>
            <person name="Simmons B.A."/>
            <person name="Magnuson J.K."/>
            <person name="Henrissat B."/>
            <person name="Mortensen U.H."/>
            <person name="Larsen T.O."/>
            <person name="Devries R.P."/>
            <person name="Grigoriev I.V."/>
            <person name="Machida M."/>
            <person name="Baker S.E."/>
            <person name="Andersen M.R."/>
        </authorList>
    </citation>
    <scope>NUCLEOTIDE SEQUENCE [LARGE SCALE GENOMIC DNA]</scope>
    <source>
        <strain evidence="3">CBS 553.77</strain>
    </source>
</reference>
<protein>
    <submittedName>
        <fullName evidence="2">Uncharacterized protein</fullName>
    </submittedName>
</protein>